<feature type="domain" description="Purine catabolism PurC-like" evidence="2">
    <location>
        <begin position="9"/>
        <end position="127"/>
    </location>
</feature>
<evidence type="ECO:0000259" key="2">
    <source>
        <dbReference type="Pfam" id="PF07905"/>
    </source>
</evidence>
<protein>
    <submittedName>
        <fullName evidence="5">Hypothetical conserved protein</fullName>
    </submittedName>
</protein>
<dbReference type="PANTHER" id="PTHR33744:SF1">
    <property type="entry name" value="DNA-BINDING TRANSCRIPTIONAL ACTIVATOR ADER"/>
    <property type="match status" value="1"/>
</dbReference>
<dbReference type="AlphaFoldDB" id="Q8EMA4"/>
<dbReference type="eggNOG" id="COG2508">
    <property type="taxonomic scope" value="Bacteria"/>
</dbReference>
<dbReference type="InterPro" id="IPR025736">
    <property type="entry name" value="PucR_C-HTH_dom"/>
</dbReference>
<dbReference type="Proteomes" id="UP000000822">
    <property type="component" value="Chromosome"/>
</dbReference>
<evidence type="ECO:0000259" key="4">
    <source>
        <dbReference type="Pfam" id="PF17853"/>
    </source>
</evidence>
<dbReference type="SUPFAM" id="SSF46689">
    <property type="entry name" value="Homeodomain-like"/>
    <property type="match status" value="1"/>
</dbReference>
<name>Q8EMA4_OCEIH</name>
<dbReference type="PhylomeDB" id="Q8EMA4"/>
<sequence>MLMGLTVEEVLREELLIDAKVVTGKLLTSKKDVQWISVIELPVENFVRKNEIVLTTAIGCKNDPDLFIEFVKDVIESKAAALMIALGRFIYDIPKEVIDMAKQHDFVIIVLPWEIRFANIVETVMLQLTDAGSEERKRSERVQQKLLNLILAEHDLNHILSFIQEEMEATIYLSDRYGNLFDRELYTEQVQERWKQNVVNGKVPRQQTVQNNNDPLIQKFDLIEETQSEHALVQIPILQVSGEPQGYLFVSLPEGEEKESFLTTNRVHIIEHAATTIALWLSKRNAIEETKIRLRSDFVDELAKGYFQSYEEAVSRAGLLGYELHNEYVCIVGFAENMGRIFERRVQEGHTFESWKKSMHRYIEEEIIYAATTLERQWLLTRNEEVFLIYLQVEHQTDHEYATDFLDMIDRRLQHLLPDIEMIWGLGKRVKHFSDYHVSYQQARTALKIGYRKEKRRTWYDQTGLDRILLNLYEFDDMQEMMKNTITPLIKYEAERQMDLIGTFTAFHQYRGNVSQTARSLHLHRQSLLYRLRKIESLTGLSLNNSDHLFLLELCLKTWKIGNEDMDAPY</sequence>
<keyword evidence="6" id="KW-1185">Reference proteome</keyword>
<dbReference type="KEGG" id="oih:OB2953"/>
<dbReference type="Pfam" id="PF13556">
    <property type="entry name" value="HTH_30"/>
    <property type="match status" value="1"/>
</dbReference>
<gene>
    <name evidence="5" type="ordered locus">OB2953</name>
</gene>
<evidence type="ECO:0000259" key="3">
    <source>
        <dbReference type="Pfam" id="PF13556"/>
    </source>
</evidence>
<dbReference type="Pfam" id="PF07905">
    <property type="entry name" value="PucR"/>
    <property type="match status" value="1"/>
</dbReference>
<reference evidence="5 6" key="1">
    <citation type="journal article" date="2001" name="FEMS Microbiol. Lett.">
        <title>Oceanobacillus iheyensis gen. nov., sp. nov., a deep-sea extremely halotolerant and alkaliphilic species isolated from a depth of 1050 m on the Iheya Ridge.</title>
        <authorList>
            <person name="Lu J."/>
            <person name="Nogi Y."/>
            <person name="Takami H."/>
        </authorList>
    </citation>
    <scope>NUCLEOTIDE SEQUENCE [LARGE SCALE GENOMIC DNA]</scope>
    <source>
        <strain evidence="6">DSM 14371 / CIP 107618 / JCM 11309 / KCTC 3954 / HTE831</strain>
    </source>
</reference>
<dbReference type="HOGENOM" id="CLU_017436_3_0_9"/>
<dbReference type="EMBL" id="BA000028">
    <property type="protein sequence ID" value="BAC14909.1"/>
    <property type="molecule type" value="Genomic_DNA"/>
</dbReference>
<reference evidence="5 6" key="2">
    <citation type="journal article" date="2002" name="Nucleic Acids Res.">
        <title>Genome sequence of Oceanobacillus iheyensis isolated from the Iheya Ridge and its unexpected adaptive capabilities to extreme environments.</title>
        <authorList>
            <person name="Takami H."/>
            <person name="Takaki Y."/>
            <person name="Uchiyama I."/>
        </authorList>
    </citation>
    <scope>NUCLEOTIDE SEQUENCE [LARGE SCALE GENOMIC DNA]</scope>
    <source>
        <strain evidence="6">DSM 14371 / CIP 107618 / JCM 11309 / KCTC 3954 / HTE831</strain>
    </source>
</reference>
<dbReference type="InterPro" id="IPR041522">
    <property type="entry name" value="CdaR_GGDEF"/>
</dbReference>
<dbReference type="InterPro" id="IPR051448">
    <property type="entry name" value="CdaR-like_regulators"/>
</dbReference>
<feature type="domain" description="PucR C-terminal helix-turn-helix" evidence="3">
    <location>
        <begin position="500"/>
        <end position="557"/>
    </location>
</feature>
<accession>Q8EMA4</accession>
<organism evidence="5 6">
    <name type="scientific">Oceanobacillus iheyensis (strain DSM 14371 / CIP 107618 / JCM 11309 / KCTC 3954 / HTE831)</name>
    <dbReference type="NCBI Taxonomy" id="221109"/>
    <lineage>
        <taxon>Bacteria</taxon>
        <taxon>Bacillati</taxon>
        <taxon>Bacillota</taxon>
        <taxon>Bacilli</taxon>
        <taxon>Bacillales</taxon>
        <taxon>Bacillaceae</taxon>
        <taxon>Oceanobacillus</taxon>
    </lineage>
</organism>
<feature type="domain" description="CdaR GGDEF-like" evidence="4">
    <location>
        <begin position="311"/>
        <end position="449"/>
    </location>
</feature>
<dbReference type="InterPro" id="IPR042070">
    <property type="entry name" value="PucR_C-HTH_sf"/>
</dbReference>
<evidence type="ECO:0000256" key="1">
    <source>
        <dbReference type="ARBA" id="ARBA00006754"/>
    </source>
</evidence>
<dbReference type="InterPro" id="IPR009057">
    <property type="entry name" value="Homeodomain-like_sf"/>
</dbReference>
<dbReference type="Gene3D" id="1.10.10.2840">
    <property type="entry name" value="PucR C-terminal helix-turn-helix domain"/>
    <property type="match status" value="1"/>
</dbReference>
<dbReference type="InterPro" id="IPR012914">
    <property type="entry name" value="PucR_dom"/>
</dbReference>
<dbReference type="Pfam" id="PF17853">
    <property type="entry name" value="GGDEF_2"/>
    <property type="match status" value="1"/>
</dbReference>
<evidence type="ECO:0000313" key="6">
    <source>
        <dbReference type="Proteomes" id="UP000000822"/>
    </source>
</evidence>
<dbReference type="PANTHER" id="PTHR33744">
    <property type="entry name" value="CARBOHYDRATE DIACID REGULATOR"/>
    <property type="match status" value="1"/>
</dbReference>
<proteinExistence type="inferred from homology"/>
<dbReference type="STRING" id="221109.gene:10735205"/>
<evidence type="ECO:0000313" key="5">
    <source>
        <dbReference type="EMBL" id="BAC14909.1"/>
    </source>
</evidence>
<comment type="similarity">
    <text evidence="1">Belongs to the CdaR family.</text>
</comment>